<dbReference type="Pfam" id="PF07729">
    <property type="entry name" value="FCD"/>
    <property type="match status" value="1"/>
</dbReference>
<keyword evidence="3" id="KW-0804">Transcription</keyword>
<dbReference type="InParanoid" id="A0A7L4YNW4"/>
<dbReference type="InterPro" id="IPR008920">
    <property type="entry name" value="TF_FadR/GntR_C"/>
</dbReference>
<evidence type="ECO:0000313" key="6">
    <source>
        <dbReference type="EMBL" id="QHC00499.1"/>
    </source>
</evidence>
<accession>A0A7L4YNW4</accession>
<dbReference type="PROSITE" id="PS50949">
    <property type="entry name" value="HTH_GNTR"/>
    <property type="match status" value="1"/>
</dbReference>
<gene>
    <name evidence="6" type="ORF">EK0264_09540</name>
</gene>
<dbReference type="SUPFAM" id="SSF46785">
    <property type="entry name" value="Winged helix' DNA-binding domain"/>
    <property type="match status" value="1"/>
</dbReference>
<sequence length="255" mass="27722">MTDMVNSSSSSSQASEQIGVPAGKAASVYDELHARILNGRLEAGTWLRAEALAEELGVSRTPVREAFRALHSEGLIDLIPNRGAQVARISEEDLESTYELHALLEGYGARRAAEERGADVAGLRALCDQMEAEREREGEDKYDEITRLNLQFHGDIHAASGNAALPGMISGLAQRSLVRHTFAHYTPDEIDRSFAQHRELADALEAGDAALAEAIMRSHVLAARATLRRRLAELAEQDKDAPADPGAVCDEDLKE</sequence>
<feature type="region of interest" description="Disordered" evidence="4">
    <location>
        <begin position="235"/>
        <end position="255"/>
    </location>
</feature>
<dbReference type="SUPFAM" id="SSF48008">
    <property type="entry name" value="GntR ligand-binding domain-like"/>
    <property type="match status" value="1"/>
</dbReference>
<reference evidence="6 7" key="1">
    <citation type="journal article" date="2018" name="Int. J. Syst. Evol. Microbiol.">
        <title>Epidermidibacterium keratini gen. nov., sp. nov., a member of the family Sporichthyaceae, isolated from keratin epidermis.</title>
        <authorList>
            <person name="Lee D.G."/>
            <person name="Trujillo M.E."/>
            <person name="Kang S."/>
            <person name="Nam J.J."/>
            <person name="Kim Y.J."/>
        </authorList>
    </citation>
    <scope>NUCLEOTIDE SEQUENCE [LARGE SCALE GENOMIC DNA]</scope>
    <source>
        <strain evidence="6 7">EPI-7</strain>
    </source>
</reference>
<dbReference type="PANTHER" id="PTHR43537">
    <property type="entry name" value="TRANSCRIPTIONAL REGULATOR, GNTR FAMILY"/>
    <property type="match status" value="1"/>
</dbReference>
<dbReference type="GO" id="GO:0003700">
    <property type="term" value="F:DNA-binding transcription factor activity"/>
    <property type="evidence" value="ECO:0007669"/>
    <property type="project" value="InterPro"/>
</dbReference>
<evidence type="ECO:0000313" key="7">
    <source>
        <dbReference type="Proteomes" id="UP000463857"/>
    </source>
</evidence>
<dbReference type="Gene3D" id="1.20.120.530">
    <property type="entry name" value="GntR ligand-binding domain-like"/>
    <property type="match status" value="1"/>
</dbReference>
<keyword evidence="1" id="KW-0805">Transcription regulation</keyword>
<organism evidence="6 7">
    <name type="scientific">Epidermidibacterium keratini</name>
    <dbReference type="NCBI Taxonomy" id="1891644"/>
    <lineage>
        <taxon>Bacteria</taxon>
        <taxon>Bacillati</taxon>
        <taxon>Actinomycetota</taxon>
        <taxon>Actinomycetes</taxon>
        <taxon>Sporichthyales</taxon>
        <taxon>Sporichthyaceae</taxon>
        <taxon>Epidermidibacterium</taxon>
    </lineage>
</organism>
<name>A0A7L4YNW4_9ACTN</name>
<keyword evidence="7" id="KW-1185">Reference proteome</keyword>
<dbReference type="OrthoDB" id="8680240at2"/>
<dbReference type="Gene3D" id="1.10.10.10">
    <property type="entry name" value="Winged helix-like DNA-binding domain superfamily/Winged helix DNA-binding domain"/>
    <property type="match status" value="1"/>
</dbReference>
<dbReference type="InterPro" id="IPR036390">
    <property type="entry name" value="WH_DNA-bd_sf"/>
</dbReference>
<evidence type="ECO:0000256" key="4">
    <source>
        <dbReference type="SAM" id="MobiDB-lite"/>
    </source>
</evidence>
<dbReference type="SMART" id="SM00895">
    <property type="entry name" value="FCD"/>
    <property type="match status" value="1"/>
</dbReference>
<dbReference type="GO" id="GO:0003677">
    <property type="term" value="F:DNA binding"/>
    <property type="evidence" value="ECO:0007669"/>
    <property type="project" value="UniProtKB-KW"/>
</dbReference>
<evidence type="ECO:0000259" key="5">
    <source>
        <dbReference type="PROSITE" id="PS50949"/>
    </source>
</evidence>
<protein>
    <submittedName>
        <fullName evidence="6">FCD domain-containing protein</fullName>
    </submittedName>
</protein>
<dbReference type="Proteomes" id="UP000463857">
    <property type="component" value="Chromosome"/>
</dbReference>
<dbReference type="PRINTS" id="PR00035">
    <property type="entry name" value="HTHGNTR"/>
</dbReference>
<dbReference type="InterPro" id="IPR000524">
    <property type="entry name" value="Tscrpt_reg_HTH_GntR"/>
</dbReference>
<dbReference type="Pfam" id="PF00392">
    <property type="entry name" value="GntR"/>
    <property type="match status" value="1"/>
</dbReference>
<dbReference type="PANTHER" id="PTHR43537:SF24">
    <property type="entry name" value="GLUCONATE OPERON TRANSCRIPTIONAL REPRESSOR"/>
    <property type="match status" value="1"/>
</dbReference>
<feature type="domain" description="HTH gntR-type" evidence="5">
    <location>
        <begin position="22"/>
        <end position="89"/>
    </location>
</feature>
<dbReference type="RefSeq" id="WP_159545044.1">
    <property type="nucleotide sequence ID" value="NZ_CP047156.1"/>
</dbReference>
<dbReference type="InterPro" id="IPR036388">
    <property type="entry name" value="WH-like_DNA-bd_sf"/>
</dbReference>
<proteinExistence type="predicted"/>
<evidence type="ECO:0000256" key="1">
    <source>
        <dbReference type="ARBA" id="ARBA00023015"/>
    </source>
</evidence>
<keyword evidence="2" id="KW-0238">DNA-binding</keyword>
<dbReference type="EMBL" id="CP047156">
    <property type="protein sequence ID" value="QHC00499.1"/>
    <property type="molecule type" value="Genomic_DNA"/>
</dbReference>
<dbReference type="AlphaFoldDB" id="A0A7L4YNW4"/>
<dbReference type="CDD" id="cd07377">
    <property type="entry name" value="WHTH_GntR"/>
    <property type="match status" value="1"/>
</dbReference>
<evidence type="ECO:0000256" key="2">
    <source>
        <dbReference type="ARBA" id="ARBA00023125"/>
    </source>
</evidence>
<evidence type="ECO:0000256" key="3">
    <source>
        <dbReference type="ARBA" id="ARBA00023163"/>
    </source>
</evidence>
<dbReference type="KEGG" id="eke:EK0264_09540"/>
<dbReference type="SMART" id="SM00345">
    <property type="entry name" value="HTH_GNTR"/>
    <property type="match status" value="1"/>
</dbReference>
<dbReference type="InterPro" id="IPR011711">
    <property type="entry name" value="GntR_C"/>
</dbReference>